<gene>
    <name evidence="3" type="ORF">SLEP1_g20578</name>
</gene>
<accession>A0AAV5J907</accession>
<dbReference type="Proteomes" id="UP001054252">
    <property type="component" value="Unassembled WGS sequence"/>
</dbReference>
<evidence type="ECO:0000256" key="1">
    <source>
        <dbReference type="SAM" id="MobiDB-lite"/>
    </source>
</evidence>
<evidence type="ECO:0000313" key="4">
    <source>
        <dbReference type="Proteomes" id="UP001054252"/>
    </source>
</evidence>
<keyword evidence="4" id="KW-1185">Reference proteome</keyword>
<dbReference type="Pfam" id="PF03732">
    <property type="entry name" value="Retrotrans_gag"/>
    <property type="match status" value="1"/>
</dbReference>
<evidence type="ECO:0000313" key="3">
    <source>
        <dbReference type="EMBL" id="GKV09013.1"/>
    </source>
</evidence>
<evidence type="ECO:0000259" key="2">
    <source>
        <dbReference type="Pfam" id="PF03732"/>
    </source>
</evidence>
<feature type="domain" description="Retrotransposon gag" evidence="2">
    <location>
        <begin position="3"/>
        <end position="94"/>
    </location>
</feature>
<dbReference type="PANTHER" id="PTHR33223:SF10">
    <property type="entry name" value="AMINOTRANSFERASE-LIKE PLANT MOBILE DOMAIN-CONTAINING PROTEIN"/>
    <property type="match status" value="1"/>
</dbReference>
<comment type="caution">
    <text evidence="3">The sequence shown here is derived from an EMBL/GenBank/DDBJ whole genome shotgun (WGS) entry which is preliminary data.</text>
</comment>
<dbReference type="AlphaFoldDB" id="A0AAV5J907"/>
<proteinExistence type="predicted"/>
<dbReference type="EMBL" id="BPVZ01000030">
    <property type="protein sequence ID" value="GKV09013.1"/>
    <property type="molecule type" value="Genomic_DNA"/>
</dbReference>
<dbReference type="PANTHER" id="PTHR33223">
    <property type="entry name" value="CCHC-TYPE DOMAIN-CONTAINING PROTEIN"/>
    <property type="match status" value="1"/>
</dbReference>
<feature type="compositionally biased region" description="Polar residues" evidence="1">
    <location>
        <begin position="154"/>
        <end position="167"/>
    </location>
</feature>
<dbReference type="InterPro" id="IPR005162">
    <property type="entry name" value="Retrotrans_gag_dom"/>
</dbReference>
<protein>
    <recommendedName>
        <fullName evidence="2">Retrotransposon gag domain-containing protein</fullName>
    </recommendedName>
</protein>
<sequence length="186" mass="21317">MCKIFPSTLPSNARTWYYSLPPRSISSDTEMTSVFATKFSNRRLIKKTTPKLMRIIQREGKSLKNYMSRFNDAVLEVSSFDQAIGIAAIIQGLKHERFRDRLIKHPLTTFNEVNDRSLRFITTEEYALSQKPTPVKNQNLVWREEGQNRKGLKTVQNRGPMSTSTPSFRRPNSAPPQQTPSKAPVT</sequence>
<organism evidence="3 4">
    <name type="scientific">Rubroshorea leprosula</name>
    <dbReference type="NCBI Taxonomy" id="152421"/>
    <lineage>
        <taxon>Eukaryota</taxon>
        <taxon>Viridiplantae</taxon>
        <taxon>Streptophyta</taxon>
        <taxon>Embryophyta</taxon>
        <taxon>Tracheophyta</taxon>
        <taxon>Spermatophyta</taxon>
        <taxon>Magnoliopsida</taxon>
        <taxon>eudicotyledons</taxon>
        <taxon>Gunneridae</taxon>
        <taxon>Pentapetalae</taxon>
        <taxon>rosids</taxon>
        <taxon>malvids</taxon>
        <taxon>Malvales</taxon>
        <taxon>Dipterocarpaceae</taxon>
        <taxon>Rubroshorea</taxon>
    </lineage>
</organism>
<name>A0AAV5J907_9ROSI</name>
<reference evidence="3 4" key="1">
    <citation type="journal article" date="2021" name="Commun. Biol.">
        <title>The genome of Shorea leprosula (Dipterocarpaceae) highlights the ecological relevance of drought in aseasonal tropical rainforests.</title>
        <authorList>
            <person name="Ng K.K.S."/>
            <person name="Kobayashi M.J."/>
            <person name="Fawcett J.A."/>
            <person name="Hatakeyama M."/>
            <person name="Paape T."/>
            <person name="Ng C.H."/>
            <person name="Ang C.C."/>
            <person name="Tnah L.H."/>
            <person name="Lee C.T."/>
            <person name="Nishiyama T."/>
            <person name="Sese J."/>
            <person name="O'Brien M.J."/>
            <person name="Copetti D."/>
            <person name="Mohd Noor M.I."/>
            <person name="Ong R.C."/>
            <person name="Putra M."/>
            <person name="Sireger I.Z."/>
            <person name="Indrioko S."/>
            <person name="Kosugi Y."/>
            <person name="Izuno A."/>
            <person name="Isagi Y."/>
            <person name="Lee S.L."/>
            <person name="Shimizu K.K."/>
        </authorList>
    </citation>
    <scope>NUCLEOTIDE SEQUENCE [LARGE SCALE GENOMIC DNA]</scope>
    <source>
        <strain evidence="3">214</strain>
    </source>
</reference>
<feature type="region of interest" description="Disordered" evidence="1">
    <location>
        <begin position="138"/>
        <end position="186"/>
    </location>
</feature>